<sequence length="112" mass="12713">IETNLKRISQSQTYTEEVRLQISASINYSKCKYSMNTKIMHVLLDLDETIDERIHILANIYHDVFRGDTCCQLIFNNLPGMKSSEWKNSLKQQFGSLGLSALGKSTLIGALE</sequence>
<gene>
    <name evidence="1" type="ORF">FWILDA_LOCUS14799</name>
</gene>
<evidence type="ECO:0000313" key="1">
    <source>
        <dbReference type="EMBL" id="CAI2190886.1"/>
    </source>
</evidence>
<organism evidence="1 2">
    <name type="scientific">Funneliformis geosporum</name>
    <dbReference type="NCBI Taxonomy" id="1117311"/>
    <lineage>
        <taxon>Eukaryota</taxon>
        <taxon>Fungi</taxon>
        <taxon>Fungi incertae sedis</taxon>
        <taxon>Mucoromycota</taxon>
        <taxon>Glomeromycotina</taxon>
        <taxon>Glomeromycetes</taxon>
        <taxon>Glomerales</taxon>
        <taxon>Glomeraceae</taxon>
        <taxon>Funneliformis</taxon>
    </lineage>
</organism>
<keyword evidence="2" id="KW-1185">Reference proteome</keyword>
<reference evidence="1" key="1">
    <citation type="submission" date="2022-08" db="EMBL/GenBank/DDBJ databases">
        <authorList>
            <person name="Kallberg Y."/>
            <person name="Tangrot J."/>
            <person name="Rosling A."/>
        </authorList>
    </citation>
    <scope>NUCLEOTIDE SEQUENCE</scope>
    <source>
        <strain evidence="1">Wild A</strain>
    </source>
</reference>
<protein>
    <submittedName>
        <fullName evidence="1">14570_t:CDS:1</fullName>
    </submittedName>
</protein>
<evidence type="ECO:0000313" key="2">
    <source>
        <dbReference type="Proteomes" id="UP001153678"/>
    </source>
</evidence>
<comment type="caution">
    <text evidence="1">The sequence shown here is derived from an EMBL/GenBank/DDBJ whole genome shotgun (WGS) entry which is preliminary data.</text>
</comment>
<dbReference type="Proteomes" id="UP001153678">
    <property type="component" value="Unassembled WGS sequence"/>
</dbReference>
<dbReference type="EMBL" id="CAMKVN010006915">
    <property type="protein sequence ID" value="CAI2190886.1"/>
    <property type="molecule type" value="Genomic_DNA"/>
</dbReference>
<dbReference type="AlphaFoldDB" id="A0A9W4T309"/>
<name>A0A9W4T309_9GLOM</name>
<feature type="non-terminal residue" evidence="1">
    <location>
        <position position="1"/>
    </location>
</feature>
<accession>A0A9W4T309</accession>
<proteinExistence type="predicted"/>